<feature type="domain" description="DUF3417" evidence="5">
    <location>
        <begin position="13"/>
        <end position="119"/>
    </location>
</feature>
<keyword evidence="6" id="KW-0808">Transferase</keyword>
<feature type="modified residue" description="N6-(pyridoxal phosphate)lysine" evidence="4">
    <location>
        <position position="606"/>
    </location>
</feature>
<dbReference type="Pfam" id="PF11897">
    <property type="entry name" value="DUF3417"/>
    <property type="match status" value="1"/>
</dbReference>
<dbReference type="EMBL" id="AYLO01000161">
    <property type="protein sequence ID" value="ESS66799.1"/>
    <property type="molecule type" value="Genomic_DNA"/>
</dbReference>
<evidence type="ECO:0000313" key="7">
    <source>
        <dbReference type="Proteomes" id="UP000017842"/>
    </source>
</evidence>
<gene>
    <name evidence="6" type="primary">glgP</name>
    <name evidence="6" type="ORF">MGMO_176c00100</name>
</gene>
<dbReference type="SUPFAM" id="SSF53756">
    <property type="entry name" value="UDP-Glycosyltransferase/glycogen phosphorylase"/>
    <property type="match status" value="1"/>
</dbReference>
<comment type="catalytic activity">
    <reaction evidence="1">
        <text>[(1-&gt;4)-alpha-D-glucosyl](n) + phosphate = [(1-&gt;4)-alpha-D-glucosyl](n-1) + alpha-D-glucose 1-phosphate</text>
        <dbReference type="Rhea" id="RHEA:41732"/>
        <dbReference type="Rhea" id="RHEA-COMP:9584"/>
        <dbReference type="Rhea" id="RHEA-COMP:9586"/>
        <dbReference type="ChEBI" id="CHEBI:15444"/>
        <dbReference type="ChEBI" id="CHEBI:43474"/>
        <dbReference type="ChEBI" id="CHEBI:58601"/>
        <dbReference type="EC" id="2.4.1.1"/>
    </reaction>
</comment>
<dbReference type="GO" id="GO:0008184">
    <property type="term" value="F:glycogen phosphorylase activity"/>
    <property type="evidence" value="ECO:0007669"/>
    <property type="project" value="InterPro"/>
</dbReference>
<dbReference type="InterPro" id="IPR052182">
    <property type="entry name" value="Glycogen/Maltodextrin_Phosph"/>
</dbReference>
<dbReference type="AlphaFoldDB" id="V5BGC8"/>
<sequence length="854" mass="97725">MSTPRYFPPELIQKLDGLPELALDCNYSWSHRADEIWHELDSSLYQQTHNPWLVLQAASSSRLEGLANDEIFCRKLKDIVSEQRQSLAEKRWFQTELQQSTQMQQVAYFSMEFGLSEALPIYSGGLGLLAGDHLKASNDLGLPLVGVGLLYQNGYFRQAFDHDGNQIALYPACDTGDLPICPVRNDKGEWLRLQLHTPTKLWVRVWQAQIGRIKLFLLDTNDPVNHPVDRCITTELYGGGLEHRLSQEILLGIGGWRVLQAMGITPDVCHLNEGHAAFLVLERARDLMAENDLDFKTALAITRAGNLFTTHTPVEAGFDQFSPHLIRKQLGLYAQKLGITIETLLDLGRNPHSTEPDLPFNMAYLAINGSASINGVSRLHGEVSRRIFSPLFPSWSKYETPVSHVTNGVHVPAWDSMEADELWTHLCGKNRWSCDHGNLPEQFNRVTDETLWNLRAKNRTRLVKFVRDEYARELNVHTNIPESEQQDLIQRLFDPNVMTIGFARRFATYKRPNLLLTDPDRLVALLTNPERPVQLVVSGKAHPADMPGQALIKAWHHFMRRPEIRERTIFLSDYDMITAEYLVQGVDLWINTPLRPWEACGTSGMKILVNGGLNLSELDGWWAEAYRPEVGWSLNGLESQHTDAEQAETLYRLLENDCVPTFYNRDGAGIPRRWLGMMRESMAKLTPYFSANRMVRDYTSRYYLPLAASYRKRVKDNAELGHKLVRWLKHIDEFWPKIHVDNVVAEHQDNQYLFRMHVYLGELTAEDVRVELFAEAPQEASFSVQPMDIEQALAGAVNGFIYTTRIPATRPITDYTPRIRPFNPDCFLPLEASYIFWVNMLNCMFSISCDNCEQ</sequence>
<dbReference type="PIRSF" id="PIRSF000460">
    <property type="entry name" value="Pprylas_GlgP"/>
    <property type="match status" value="1"/>
</dbReference>
<keyword evidence="6" id="KW-0328">Glycosyltransferase</keyword>
<dbReference type="NCBIfam" id="TIGR02094">
    <property type="entry name" value="more_P_ylases"/>
    <property type="match status" value="1"/>
</dbReference>
<name>V5BGC8_9GAMM</name>
<protein>
    <submittedName>
        <fullName evidence="6">Glycogen phosphorylase GlgP</fullName>
        <ecNumber evidence="6">2.4.1.1</ecNumber>
    </submittedName>
</protein>
<evidence type="ECO:0000313" key="6">
    <source>
        <dbReference type="EMBL" id="ESS66799.1"/>
    </source>
</evidence>
<dbReference type="PATRIC" id="fig|1116472.3.peg.3932"/>
<dbReference type="InterPro" id="IPR000811">
    <property type="entry name" value="Glyco_trans_35"/>
</dbReference>
<evidence type="ECO:0000256" key="1">
    <source>
        <dbReference type="ARBA" id="ARBA00001275"/>
    </source>
</evidence>
<keyword evidence="7" id="KW-1185">Reference proteome</keyword>
<dbReference type="RefSeq" id="WP_023496528.1">
    <property type="nucleotide sequence ID" value="NZ_AYLO01000161.1"/>
</dbReference>
<accession>V5BGC8</accession>
<dbReference type="Proteomes" id="UP000017842">
    <property type="component" value="Unassembled WGS sequence"/>
</dbReference>
<dbReference type="OrthoDB" id="7229284at2"/>
<evidence type="ECO:0000256" key="2">
    <source>
        <dbReference type="ARBA" id="ARBA00006047"/>
    </source>
</evidence>
<reference evidence="6 7" key="1">
    <citation type="journal article" date="2013" name="Genome Announc.">
        <title>Draft Genome Sequence of the Methanotrophic Gammaproteobacterium Methyloglobulus morosus DSM 22980 Strain KoM1.</title>
        <authorList>
            <person name="Poehlein A."/>
            <person name="Deutzmann J.S."/>
            <person name="Daniel R."/>
            <person name="Simeonova D.D."/>
        </authorList>
    </citation>
    <scope>NUCLEOTIDE SEQUENCE [LARGE SCALE GENOMIC DNA]</scope>
    <source>
        <strain evidence="6 7">KoM1</strain>
    </source>
</reference>
<dbReference type="InterPro" id="IPR024517">
    <property type="entry name" value="Glycogen_phosphorylase_DUF3417"/>
</dbReference>
<dbReference type="GO" id="GO:0030170">
    <property type="term" value="F:pyridoxal phosphate binding"/>
    <property type="evidence" value="ECO:0007669"/>
    <property type="project" value="InterPro"/>
</dbReference>
<dbReference type="EC" id="2.4.1.1" evidence="6"/>
<dbReference type="PANTHER" id="PTHR42655">
    <property type="entry name" value="GLYCOGEN PHOSPHORYLASE"/>
    <property type="match status" value="1"/>
</dbReference>
<evidence type="ECO:0000259" key="5">
    <source>
        <dbReference type="Pfam" id="PF11897"/>
    </source>
</evidence>
<evidence type="ECO:0000256" key="4">
    <source>
        <dbReference type="PIRSR" id="PIRSR000460-1"/>
    </source>
</evidence>
<proteinExistence type="inferred from homology"/>
<keyword evidence="4" id="KW-0663">Pyridoxal phosphate</keyword>
<evidence type="ECO:0000256" key="3">
    <source>
        <dbReference type="ARBA" id="ARBA00022533"/>
    </source>
</evidence>
<dbReference type="InterPro" id="IPR011834">
    <property type="entry name" value="Agluc_phsphrylas"/>
</dbReference>
<comment type="similarity">
    <text evidence="2">Belongs to the glycogen phosphorylase family.</text>
</comment>
<dbReference type="STRING" id="1116472.MGMO_176c00100"/>
<keyword evidence="3" id="KW-0021">Allosteric enzyme</keyword>
<dbReference type="GO" id="GO:0005975">
    <property type="term" value="P:carbohydrate metabolic process"/>
    <property type="evidence" value="ECO:0007669"/>
    <property type="project" value="InterPro"/>
</dbReference>
<dbReference type="eggNOG" id="COG0058">
    <property type="taxonomic scope" value="Bacteria"/>
</dbReference>
<dbReference type="Gene3D" id="3.40.50.2000">
    <property type="entry name" value="Glycogen Phosphorylase B"/>
    <property type="match status" value="3"/>
</dbReference>
<organism evidence="6 7">
    <name type="scientific">Methyloglobulus morosus KoM1</name>
    <dbReference type="NCBI Taxonomy" id="1116472"/>
    <lineage>
        <taxon>Bacteria</taxon>
        <taxon>Pseudomonadati</taxon>
        <taxon>Pseudomonadota</taxon>
        <taxon>Gammaproteobacteria</taxon>
        <taxon>Methylococcales</taxon>
        <taxon>Methylococcaceae</taxon>
        <taxon>Methyloglobulus</taxon>
    </lineage>
</organism>
<comment type="caution">
    <text evidence="6">The sequence shown here is derived from an EMBL/GenBank/DDBJ whole genome shotgun (WGS) entry which is preliminary data.</text>
</comment>
<dbReference type="Pfam" id="PF00343">
    <property type="entry name" value="Phosphorylase"/>
    <property type="match status" value="1"/>
</dbReference>
<dbReference type="PANTHER" id="PTHR42655:SF1">
    <property type="entry name" value="GLYCOGEN PHOSPHORYLASE"/>
    <property type="match status" value="1"/>
</dbReference>